<sequence>MQHVVIFTLGLASAGQERIWLDERVRFYEDAETSLAIYNVPCLFAMAHGTLMLDRLCLALKLLIRKHPALGSAVRLDENGIQLRQYLPHEQDNSEQLFSLIVSKVTNTDEVEKIVSEEESNRALFNVTQGRILRCHVMVSDDMQQEDLILINVHHIAFDGFSVDLLHHDLQEAYQTGELHILPSELQYIDYSIHENLMDMSNALSYWKNNLSGYDIEPHGADSNKAITGHGCSVEFELSNLTSQRFIAFAQNNNATLFQLGLSVYFAFLFKISDSYRQDLLIGTVIANRYRHELTNIIGMFANTLPLRLQLNPNDSFVKLLVSVKNLVSNAFQYGYVPYQRIIEDLVQLRQQESTALVRNVFTMESVKNFINRDNLSSTPQLRWLAGSGNTDYKSRIAKFELNLTLEYDIFKSTIRGAFQYSCDRWKPNEIEIITRRFSLFIDYLFSRMSIMIEQPIYTLNVLQDEEKLMLRQLNDAYIDKSIFLCNHQMFANQAGEHPQKLAMTLEQQCLTYAETLHYSQHLAKYLIGNEVICQLLERSIEMIIGMFAIWMSGGIYTPLNPRDPLSRIELCIKKIRARLILVHDATNHILPIEFPASVINIEHIISSTSNNDDHDFSTVLVTSQQLSHIVFTSGSTGTPKAVSLLVFENRESRIDEVKYVMRVKLNH</sequence>
<dbReference type="InterPro" id="IPR001242">
    <property type="entry name" value="Condensation_dom"/>
</dbReference>
<comment type="caution">
    <text evidence="6">The sequence shown here is derived from an EMBL/GenBank/DDBJ whole genome shotgun (WGS) entry which is preliminary data.</text>
</comment>
<evidence type="ECO:0000313" key="6">
    <source>
        <dbReference type="EMBL" id="CAF4916444.1"/>
    </source>
</evidence>
<organism evidence="6 7">
    <name type="scientific">Rotaria socialis</name>
    <dbReference type="NCBI Taxonomy" id="392032"/>
    <lineage>
        <taxon>Eukaryota</taxon>
        <taxon>Metazoa</taxon>
        <taxon>Spiralia</taxon>
        <taxon>Gnathifera</taxon>
        <taxon>Rotifera</taxon>
        <taxon>Eurotatoria</taxon>
        <taxon>Bdelloidea</taxon>
        <taxon>Philodinida</taxon>
        <taxon>Philodinidae</taxon>
        <taxon>Rotaria</taxon>
    </lineage>
</organism>
<name>A0A821W0Q3_9BILA</name>
<protein>
    <recommendedName>
        <fullName evidence="8">Condensation domain-containing protein</fullName>
    </recommendedName>
</protein>
<feature type="domain" description="AMP-dependent synthetase/ligase" evidence="3">
    <location>
        <begin position="491"/>
        <end position="644"/>
    </location>
</feature>
<dbReference type="GO" id="GO:0043041">
    <property type="term" value="P:amino acid activation for nonribosomal peptide biosynthetic process"/>
    <property type="evidence" value="ECO:0007669"/>
    <property type="project" value="TreeGrafter"/>
</dbReference>
<dbReference type="InterPro" id="IPR023213">
    <property type="entry name" value="CAT-like_dom_sf"/>
</dbReference>
<evidence type="ECO:0008006" key="8">
    <source>
        <dbReference type="Google" id="ProtNLM"/>
    </source>
</evidence>
<keyword evidence="2" id="KW-0597">Phosphoprotein</keyword>
<gene>
    <name evidence="5" type="ORF">KIK155_LOCUS12678</name>
    <name evidence="6" type="ORF">TOA249_LOCUS31780</name>
</gene>
<dbReference type="InterPro" id="IPR042099">
    <property type="entry name" value="ANL_N_sf"/>
</dbReference>
<dbReference type="GO" id="GO:0003824">
    <property type="term" value="F:catalytic activity"/>
    <property type="evidence" value="ECO:0007669"/>
    <property type="project" value="InterPro"/>
</dbReference>
<accession>A0A821W0Q3</accession>
<dbReference type="Gene3D" id="3.30.559.10">
    <property type="entry name" value="Chloramphenicol acetyltransferase-like domain"/>
    <property type="match status" value="1"/>
</dbReference>
<dbReference type="Pfam" id="PF00668">
    <property type="entry name" value="Condensation"/>
    <property type="match status" value="1"/>
</dbReference>
<dbReference type="Gene3D" id="3.40.50.12780">
    <property type="entry name" value="N-terminal domain of ligase-like"/>
    <property type="match status" value="1"/>
</dbReference>
<feature type="domain" description="Condensation" evidence="4">
    <location>
        <begin position="23"/>
        <end position="470"/>
    </location>
</feature>
<dbReference type="SUPFAM" id="SSF52777">
    <property type="entry name" value="CoA-dependent acyltransferases"/>
    <property type="match status" value="2"/>
</dbReference>
<dbReference type="EMBL" id="CAJOBS010006802">
    <property type="protein sequence ID" value="CAF4916444.1"/>
    <property type="molecule type" value="Genomic_DNA"/>
</dbReference>
<dbReference type="PANTHER" id="PTHR45527:SF1">
    <property type="entry name" value="FATTY ACID SYNTHASE"/>
    <property type="match status" value="1"/>
</dbReference>
<dbReference type="SUPFAM" id="SSF56801">
    <property type="entry name" value="Acetyl-CoA synthetase-like"/>
    <property type="match status" value="1"/>
</dbReference>
<dbReference type="Proteomes" id="UP000663865">
    <property type="component" value="Unassembled WGS sequence"/>
</dbReference>
<reference evidence="6" key="1">
    <citation type="submission" date="2021-02" db="EMBL/GenBank/DDBJ databases">
        <authorList>
            <person name="Nowell W R."/>
        </authorList>
    </citation>
    <scope>NUCLEOTIDE SEQUENCE</scope>
</reference>
<evidence type="ECO:0000256" key="2">
    <source>
        <dbReference type="ARBA" id="ARBA00022553"/>
    </source>
</evidence>
<dbReference type="Gene3D" id="3.30.559.30">
    <property type="entry name" value="Nonribosomal peptide synthetase, condensation domain"/>
    <property type="match status" value="1"/>
</dbReference>
<dbReference type="Proteomes" id="UP000663838">
    <property type="component" value="Unassembled WGS sequence"/>
</dbReference>
<evidence type="ECO:0000313" key="5">
    <source>
        <dbReference type="EMBL" id="CAF3455238.1"/>
    </source>
</evidence>
<evidence type="ECO:0000256" key="1">
    <source>
        <dbReference type="ARBA" id="ARBA00022450"/>
    </source>
</evidence>
<dbReference type="InterPro" id="IPR020845">
    <property type="entry name" value="AMP-binding_CS"/>
</dbReference>
<dbReference type="Pfam" id="PF00501">
    <property type="entry name" value="AMP-binding"/>
    <property type="match status" value="1"/>
</dbReference>
<proteinExistence type="predicted"/>
<dbReference type="PROSITE" id="PS00455">
    <property type="entry name" value="AMP_BINDING"/>
    <property type="match status" value="1"/>
</dbReference>
<dbReference type="GO" id="GO:0005737">
    <property type="term" value="C:cytoplasm"/>
    <property type="evidence" value="ECO:0007669"/>
    <property type="project" value="TreeGrafter"/>
</dbReference>
<evidence type="ECO:0000313" key="7">
    <source>
        <dbReference type="Proteomes" id="UP000663838"/>
    </source>
</evidence>
<evidence type="ECO:0000259" key="4">
    <source>
        <dbReference type="Pfam" id="PF00668"/>
    </source>
</evidence>
<dbReference type="EMBL" id="CAJNYV010002106">
    <property type="protein sequence ID" value="CAF3455238.1"/>
    <property type="molecule type" value="Genomic_DNA"/>
</dbReference>
<evidence type="ECO:0000259" key="3">
    <source>
        <dbReference type="Pfam" id="PF00501"/>
    </source>
</evidence>
<keyword evidence="1" id="KW-0596">Phosphopantetheine</keyword>
<dbReference type="GO" id="GO:0044550">
    <property type="term" value="P:secondary metabolite biosynthetic process"/>
    <property type="evidence" value="ECO:0007669"/>
    <property type="project" value="TreeGrafter"/>
</dbReference>
<dbReference type="PANTHER" id="PTHR45527">
    <property type="entry name" value="NONRIBOSOMAL PEPTIDE SYNTHETASE"/>
    <property type="match status" value="1"/>
</dbReference>
<dbReference type="GO" id="GO:0031177">
    <property type="term" value="F:phosphopantetheine binding"/>
    <property type="evidence" value="ECO:0007669"/>
    <property type="project" value="TreeGrafter"/>
</dbReference>
<dbReference type="AlphaFoldDB" id="A0A821W0Q3"/>
<dbReference type="InterPro" id="IPR000873">
    <property type="entry name" value="AMP-dep_synth/lig_dom"/>
</dbReference>